<reference evidence="3" key="1">
    <citation type="submission" date="2021-01" db="EMBL/GenBank/DDBJ databases">
        <title>A chromosome-scale assembly of European eel, Anguilla anguilla.</title>
        <authorList>
            <person name="Henkel C."/>
            <person name="Jong-Raadsen S.A."/>
            <person name="Dufour S."/>
            <person name="Weltzien F.-A."/>
            <person name="Palstra A.P."/>
            <person name="Pelster B."/>
            <person name="Spaink H.P."/>
            <person name="Van Den Thillart G.E."/>
            <person name="Jansen H."/>
            <person name="Zahm M."/>
            <person name="Klopp C."/>
            <person name="Cedric C."/>
            <person name="Louis A."/>
            <person name="Berthelot C."/>
            <person name="Parey E."/>
            <person name="Roest Crollius H."/>
            <person name="Montfort J."/>
            <person name="Robinson-Rechavi M."/>
            <person name="Bucao C."/>
            <person name="Bouchez O."/>
            <person name="Gislard M."/>
            <person name="Lluch J."/>
            <person name="Milhes M."/>
            <person name="Lampietro C."/>
            <person name="Lopez Roques C."/>
            <person name="Donnadieu C."/>
            <person name="Braasch I."/>
            <person name="Desvignes T."/>
            <person name="Postlethwait J."/>
            <person name="Bobe J."/>
            <person name="Guiguen Y."/>
            <person name="Dirks R."/>
        </authorList>
    </citation>
    <scope>NUCLEOTIDE SEQUENCE</scope>
    <source>
        <strain evidence="3">Tag_6206</strain>
        <tissue evidence="3">Liver</tissue>
    </source>
</reference>
<organism evidence="3 4">
    <name type="scientific">Anguilla anguilla</name>
    <name type="common">European freshwater eel</name>
    <name type="synonym">Muraena anguilla</name>
    <dbReference type="NCBI Taxonomy" id="7936"/>
    <lineage>
        <taxon>Eukaryota</taxon>
        <taxon>Metazoa</taxon>
        <taxon>Chordata</taxon>
        <taxon>Craniata</taxon>
        <taxon>Vertebrata</taxon>
        <taxon>Euteleostomi</taxon>
        <taxon>Actinopterygii</taxon>
        <taxon>Neopterygii</taxon>
        <taxon>Teleostei</taxon>
        <taxon>Anguilliformes</taxon>
        <taxon>Anguillidae</taxon>
        <taxon>Anguilla</taxon>
    </lineage>
</organism>
<dbReference type="EMBL" id="JAFIRN010000012">
    <property type="protein sequence ID" value="KAG5838096.1"/>
    <property type="molecule type" value="Genomic_DNA"/>
</dbReference>
<feature type="region of interest" description="Disordered" evidence="1">
    <location>
        <begin position="1"/>
        <end position="119"/>
    </location>
</feature>
<evidence type="ECO:0000313" key="3">
    <source>
        <dbReference type="EMBL" id="KAG5838096.1"/>
    </source>
</evidence>
<dbReference type="Gene3D" id="3.10.20.90">
    <property type="entry name" value="Phosphatidylinositol 3-kinase Catalytic Subunit, Chain A, domain 1"/>
    <property type="match status" value="1"/>
</dbReference>
<feature type="compositionally biased region" description="Basic residues" evidence="1">
    <location>
        <begin position="1"/>
        <end position="13"/>
    </location>
</feature>
<sequence length="226" mass="24056">MHVTRPKSSKGRSRPALNHTKSADISAYRECPVTPGPVRAGCPLRPARPRPRLPEAEQRRYRPGGHRAPAGGPGPAHPQPQQFPARPPGAAALKVPRLSEQPGDGRGARSRGPEAARPRCEAECEAAEAEGLGTAPSADQLGLLLAVRSPCGRRLQRRFLPTDTLRAVLAAAEDAHGARYGRAVVQTVEVPRRSFADLNVTLAQCGIQNRSVLCISKEDDGSADST</sequence>
<dbReference type="InterPro" id="IPR029071">
    <property type="entry name" value="Ubiquitin-like_domsf"/>
</dbReference>
<keyword evidence="4" id="KW-1185">Reference proteome</keyword>
<proteinExistence type="predicted"/>
<evidence type="ECO:0000256" key="1">
    <source>
        <dbReference type="SAM" id="MobiDB-lite"/>
    </source>
</evidence>
<dbReference type="Proteomes" id="UP001044222">
    <property type="component" value="Chromosome 12"/>
</dbReference>
<feature type="compositionally biased region" description="Low complexity" evidence="1">
    <location>
        <begin position="79"/>
        <end position="92"/>
    </location>
</feature>
<gene>
    <name evidence="3" type="ORF">ANANG_G00220170</name>
</gene>
<feature type="domain" description="UBX" evidence="2">
    <location>
        <begin position="145"/>
        <end position="215"/>
    </location>
</feature>
<comment type="caution">
    <text evidence="3">The sequence shown here is derived from an EMBL/GenBank/DDBJ whole genome shotgun (WGS) entry which is preliminary data.</text>
</comment>
<dbReference type="CDD" id="cd17076">
    <property type="entry name" value="UBX_UBXN10"/>
    <property type="match status" value="1"/>
</dbReference>
<dbReference type="InterPro" id="IPR001012">
    <property type="entry name" value="UBX_dom"/>
</dbReference>
<accession>A0A9D3LW08</accession>
<dbReference type="SUPFAM" id="SSF54236">
    <property type="entry name" value="Ubiquitin-like"/>
    <property type="match status" value="1"/>
</dbReference>
<name>A0A9D3LW08_ANGAN</name>
<dbReference type="PROSITE" id="PS50033">
    <property type="entry name" value="UBX"/>
    <property type="match status" value="1"/>
</dbReference>
<evidence type="ECO:0000259" key="2">
    <source>
        <dbReference type="PROSITE" id="PS50033"/>
    </source>
</evidence>
<evidence type="ECO:0000313" key="4">
    <source>
        <dbReference type="Proteomes" id="UP001044222"/>
    </source>
</evidence>
<dbReference type="AlphaFoldDB" id="A0A9D3LW08"/>
<protein>
    <recommendedName>
        <fullName evidence="2">UBX domain-containing protein</fullName>
    </recommendedName>
</protein>